<dbReference type="Proteomes" id="UP000556026">
    <property type="component" value="Unassembled WGS sequence"/>
</dbReference>
<dbReference type="Gene3D" id="3.30.70.1050">
    <property type="entry name" value="Trigger factor ribosome-binding domain"/>
    <property type="match status" value="1"/>
</dbReference>
<evidence type="ECO:0000256" key="5">
    <source>
        <dbReference type="ARBA" id="ARBA00022618"/>
    </source>
</evidence>
<dbReference type="InterPro" id="IPR036611">
    <property type="entry name" value="Trigger_fac_ribosome-bd_sf"/>
</dbReference>
<keyword evidence="9 11" id="KW-0131">Cell cycle</keyword>
<keyword evidence="11" id="KW-0963">Cytoplasm</keyword>
<name>A0A6V8MHQ5_9BACT</name>
<evidence type="ECO:0000313" key="15">
    <source>
        <dbReference type="EMBL" id="GFO59482.1"/>
    </source>
</evidence>
<evidence type="ECO:0000256" key="10">
    <source>
        <dbReference type="ARBA" id="ARBA00029986"/>
    </source>
</evidence>
<dbReference type="HAMAP" id="MF_00303">
    <property type="entry name" value="Trigger_factor_Tig"/>
    <property type="match status" value="1"/>
</dbReference>
<dbReference type="GO" id="GO:0044183">
    <property type="term" value="F:protein folding chaperone"/>
    <property type="evidence" value="ECO:0007669"/>
    <property type="project" value="TreeGrafter"/>
</dbReference>
<dbReference type="Pfam" id="PF05697">
    <property type="entry name" value="Trigger_N"/>
    <property type="match status" value="1"/>
</dbReference>
<dbReference type="GO" id="GO:0051083">
    <property type="term" value="P:'de novo' cotranslational protein folding"/>
    <property type="evidence" value="ECO:0007669"/>
    <property type="project" value="TreeGrafter"/>
</dbReference>
<dbReference type="InterPro" id="IPR008880">
    <property type="entry name" value="Trigger_fac_C"/>
</dbReference>
<evidence type="ECO:0000256" key="11">
    <source>
        <dbReference type="HAMAP-Rule" id="MF_00303"/>
    </source>
</evidence>
<dbReference type="PANTHER" id="PTHR30560">
    <property type="entry name" value="TRIGGER FACTOR CHAPERONE AND PEPTIDYL-PROLYL CIS/TRANS ISOMERASE"/>
    <property type="match status" value="1"/>
</dbReference>
<keyword evidence="16" id="KW-1185">Reference proteome</keyword>
<dbReference type="PIRSF" id="PIRSF003095">
    <property type="entry name" value="Trigger_factor"/>
    <property type="match status" value="1"/>
</dbReference>
<accession>A0A6V8MHQ5</accession>
<dbReference type="RefSeq" id="WP_183354311.1">
    <property type="nucleotide sequence ID" value="NZ_BLXX01000004.1"/>
</dbReference>
<dbReference type="InterPro" id="IPR005215">
    <property type="entry name" value="Trig_fac"/>
</dbReference>
<dbReference type="GO" id="GO:0051301">
    <property type="term" value="P:cell division"/>
    <property type="evidence" value="ECO:0007669"/>
    <property type="project" value="UniProtKB-KW"/>
</dbReference>
<dbReference type="PANTHER" id="PTHR30560:SF3">
    <property type="entry name" value="TRIGGER FACTOR-LIKE PROTEIN TIG, CHLOROPLASTIC"/>
    <property type="match status" value="1"/>
</dbReference>
<dbReference type="AlphaFoldDB" id="A0A6V8MHQ5"/>
<evidence type="ECO:0000256" key="3">
    <source>
        <dbReference type="ARBA" id="ARBA00013194"/>
    </source>
</evidence>
<dbReference type="SUPFAM" id="SSF109998">
    <property type="entry name" value="Triger factor/SurA peptide-binding domain-like"/>
    <property type="match status" value="1"/>
</dbReference>
<dbReference type="Pfam" id="PF05698">
    <property type="entry name" value="Trigger_C"/>
    <property type="match status" value="1"/>
</dbReference>
<dbReference type="GO" id="GO:0043022">
    <property type="term" value="F:ribosome binding"/>
    <property type="evidence" value="ECO:0007669"/>
    <property type="project" value="TreeGrafter"/>
</dbReference>
<evidence type="ECO:0000256" key="7">
    <source>
        <dbReference type="ARBA" id="ARBA00023186"/>
    </source>
</evidence>
<dbReference type="NCBIfam" id="TIGR00115">
    <property type="entry name" value="tig"/>
    <property type="match status" value="1"/>
</dbReference>
<dbReference type="FunFam" id="3.10.50.40:FF:000001">
    <property type="entry name" value="Trigger factor"/>
    <property type="match status" value="1"/>
</dbReference>
<evidence type="ECO:0000259" key="14">
    <source>
        <dbReference type="PROSITE" id="PS50059"/>
    </source>
</evidence>
<evidence type="ECO:0000256" key="13">
    <source>
        <dbReference type="RuleBase" id="RU003914"/>
    </source>
</evidence>
<comment type="caution">
    <text evidence="15">The sequence shown here is derived from an EMBL/GenBank/DDBJ whole genome shotgun (WGS) entry which is preliminary data.</text>
</comment>
<dbReference type="GO" id="GO:0015031">
    <property type="term" value="P:protein transport"/>
    <property type="evidence" value="ECO:0007669"/>
    <property type="project" value="UniProtKB-UniRule"/>
</dbReference>
<dbReference type="InterPro" id="IPR008881">
    <property type="entry name" value="Trigger_fac_ribosome-bd_bac"/>
</dbReference>
<dbReference type="EMBL" id="BLXX01000004">
    <property type="protein sequence ID" value="GFO59482.1"/>
    <property type="molecule type" value="Genomic_DNA"/>
</dbReference>
<comment type="function">
    <text evidence="11">Involved in protein export. Acts as a chaperone by maintaining the newly synthesized protein in an open conformation. Functions as a peptidyl-prolyl cis-trans isomerase.</text>
</comment>
<gene>
    <name evidence="11 15" type="primary">tig</name>
    <name evidence="15" type="ORF">GMST_18070</name>
</gene>
<feature type="domain" description="PPIase FKBP-type" evidence="14">
    <location>
        <begin position="163"/>
        <end position="248"/>
    </location>
</feature>
<organism evidence="15 16">
    <name type="scientific">Geomonas silvestris</name>
    <dbReference type="NCBI Taxonomy" id="2740184"/>
    <lineage>
        <taxon>Bacteria</taxon>
        <taxon>Pseudomonadati</taxon>
        <taxon>Thermodesulfobacteriota</taxon>
        <taxon>Desulfuromonadia</taxon>
        <taxon>Geobacterales</taxon>
        <taxon>Geobacteraceae</taxon>
        <taxon>Geomonas</taxon>
    </lineage>
</organism>
<dbReference type="InterPro" id="IPR046357">
    <property type="entry name" value="PPIase_dom_sf"/>
</dbReference>
<dbReference type="GO" id="GO:0003755">
    <property type="term" value="F:peptidyl-prolyl cis-trans isomerase activity"/>
    <property type="evidence" value="ECO:0007669"/>
    <property type="project" value="UniProtKB-UniRule"/>
</dbReference>
<dbReference type="InterPro" id="IPR027304">
    <property type="entry name" value="Trigger_fact/SurA_dom_sf"/>
</dbReference>
<dbReference type="PROSITE" id="PS50059">
    <property type="entry name" value="FKBP_PPIASE"/>
    <property type="match status" value="1"/>
</dbReference>
<sequence>MQISVESLSSIKKKISFKIPAEKVSAEVEKAYAEIRKHASIKGFRKGKVPMGLIEKHYGDKMADDVMKSLVNQTLFQGLQEKGLNPVSYPAIENDELQPGAEFNYSATVEVYPEVEVKDYLGLEVKKEILVLDDQAVNQRLREMQESMAQLVPAAEGHAAQMGDFVTFDFLGSIDGVPFEGGKAEDFQLELGSGRFIPGFEDQMVGMSAGSAGVVKVSFPETYGAQELAGKAAEFAVTVKEIKVKELPELNDDFAKEFGEEFETLDALKAKLAEYQKAQEEQRVNTDLRDRAIKALIEKNPLEVPEALVDRQAQGMLEDTKRRLAQQRMTLEMVGLTEEAYKAQFRDVAVEQVKGTILLAAVADKEKITVTEEDLAEQMKVIAEQAHQELEKVKGLYQNNARALENLTIQMKEDKAILFVVEKAKVTEVAKEELNK</sequence>
<comment type="similarity">
    <text evidence="2 11 13">Belongs to the FKBP-type PPIase family. Tig subfamily.</text>
</comment>
<evidence type="ECO:0000256" key="1">
    <source>
        <dbReference type="ARBA" id="ARBA00000971"/>
    </source>
</evidence>
<dbReference type="SUPFAM" id="SSF102735">
    <property type="entry name" value="Trigger factor ribosome-binding domain"/>
    <property type="match status" value="1"/>
</dbReference>
<dbReference type="GO" id="GO:0005737">
    <property type="term" value="C:cytoplasm"/>
    <property type="evidence" value="ECO:0007669"/>
    <property type="project" value="UniProtKB-SubCell"/>
</dbReference>
<keyword evidence="6 11" id="KW-0697">Rotamase</keyword>
<dbReference type="Gene3D" id="1.10.3120.10">
    <property type="entry name" value="Trigger factor, C-terminal domain"/>
    <property type="match status" value="1"/>
</dbReference>
<dbReference type="InterPro" id="IPR001179">
    <property type="entry name" value="PPIase_FKBP_dom"/>
</dbReference>
<keyword evidence="7 11" id="KW-0143">Chaperone</keyword>
<dbReference type="SUPFAM" id="SSF54534">
    <property type="entry name" value="FKBP-like"/>
    <property type="match status" value="1"/>
</dbReference>
<dbReference type="GO" id="GO:0043335">
    <property type="term" value="P:protein unfolding"/>
    <property type="evidence" value="ECO:0007669"/>
    <property type="project" value="TreeGrafter"/>
</dbReference>
<evidence type="ECO:0000256" key="2">
    <source>
        <dbReference type="ARBA" id="ARBA00005464"/>
    </source>
</evidence>
<dbReference type="Gene3D" id="3.10.50.40">
    <property type="match status" value="1"/>
</dbReference>
<comment type="subcellular location">
    <subcellularLocation>
        <location evidence="11">Cytoplasm</location>
    </subcellularLocation>
    <text evidence="11">About half TF is bound to the ribosome near the polypeptide exit tunnel while the other half is free in the cytoplasm.</text>
</comment>
<dbReference type="InterPro" id="IPR037041">
    <property type="entry name" value="Trigger_fac_C_sf"/>
</dbReference>
<keyword evidence="5 11" id="KW-0132">Cell division</keyword>
<evidence type="ECO:0000256" key="9">
    <source>
        <dbReference type="ARBA" id="ARBA00023306"/>
    </source>
</evidence>
<dbReference type="EC" id="5.2.1.8" evidence="3 11"/>
<keyword evidence="8 11" id="KW-0413">Isomerase</keyword>
<comment type="domain">
    <text evidence="11">Consists of 3 domains; the N-terminus binds the ribosome, the middle domain has PPIase activity, while the C-terminus has intrinsic chaperone activity on its own.</text>
</comment>
<protein>
    <recommendedName>
        <fullName evidence="4 11">Trigger factor</fullName>
        <shortName evidence="11">TF</shortName>
        <ecNumber evidence="3 11">5.2.1.8</ecNumber>
    </recommendedName>
    <alternativeName>
        <fullName evidence="10 11">PPIase</fullName>
    </alternativeName>
</protein>
<comment type="catalytic activity">
    <reaction evidence="1 11 12">
        <text>[protein]-peptidylproline (omega=180) = [protein]-peptidylproline (omega=0)</text>
        <dbReference type="Rhea" id="RHEA:16237"/>
        <dbReference type="Rhea" id="RHEA-COMP:10747"/>
        <dbReference type="Rhea" id="RHEA-COMP:10748"/>
        <dbReference type="ChEBI" id="CHEBI:83833"/>
        <dbReference type="ChEBI" id="CHEBI:83834"/>
        <dbReference type="EC" id="5.2.1.8"/>
    </reaction>
</comment>
<evidence type="ECO:0000256" key="4">
    <source>
        <dbReference type="ARBA" id="ARBA00016902"/>
    </source>
</evidence>
<reference evidence="16" key="1">
    <citation type="submission" date="2020-06" db="EMBL/GenBank/DDBJ databases">
        <title>Draft genomic sequence of Geomonas sp. Red330.</title>
        <authorList>
            <person name="Itoh H."/>
            <person name="Zhenxing X."/>
            <person name="Ushijima N."/>
            <person name="Masuda Y."/>
            <person name="Shiratori Y."/>
            <person name="Senoo K."/>
        </authorList>
    </citation>
    <scope>NUCLEOTIDE SEQUENCE [LARGE SCALE GENOMIC DNA]</scope>
    <source>
        <strain evidence="16">Red330</strain>
    </source>
</reference>
<evidence type="ECO:0000313" key="16">
    <source>
        <dbReference type="Proteomes" id="UP000556026"/>
    </source>
</evidence>
<evidence type="ECO:0000256" key="12">
    <source>
        <dbReference type="PROSITE-ProRule" id="PRU00277"/>
    </source>
</evidence>
<evidence type="ECO:0000256" key="8">
    <source>
        <dbReference type="ARBA" id="ARBA00023235"/>
    </source>
</evidence>
<proteinExistence type="inferred from homology"/>
<dbReference type="Pfam" id="PF00254">
    <property type="entry name" value="FKBP_C"/>
    <property type="match status" value="1"/>
</dbReference>
<evidence type="ECO:0000256" key="6">
    <source>
        <dbReference type="ARBA" id="ARBA00023110"/>
    </source>
</evidence>